<dbReference type="Proteomes" id="UP000046395">
    <property type="component" value="Unassembled WGS sequence"/>
</dbReference>
<sequence>MNECTTADPGQSAPAAPPGEKTFVANLKGDNVVDSSLKSRRTSSKFVHCNLVENGKNCRRPAASSISKKRFARITSELKLNMRLRNMQFDTVNVCRSHKRIFYGMMAPNAVAETRKLDNVTSYDIVKAAILKMSPKAVRRYKKTYGIDVDSSLTHEKVTDVMVEHCLSQPIDTGQVVADLLRKLKSYVPGDSDGDEACD</sequence>
<keyword evidence="1" id="KW-1185">Reference proteome</keyword>
<evidence type="ECO:0000313" key="1">
    <source>
        <dbReference type="Proteomes" id="UP000046395"/>
    </source>
</evidence>
<dbReference type="AlphaFoldDB" id="A0A5S6QQZ6"/>
<reference evidence="2" key="1">
    <citation type="submission" date="2019-12" db="UniProtKB">
        <authorList>
            <consortium name="WormBaseParasite"/>
        </authorList>
    </citation>
    <scope>IDENTIFICATION</scope>
</reference>
<dbReference type="Gene3D" id="3.40.1800.30">
    <property type="match status" value="1"/>
</dbReference>
<accession>A0A5S6QQZ6</accession>
<dbReference type="STRING" id="70415.A0A5S6QQZ6"/>
<proteinExistence type="predicted"/>
<name>A0A5S6QQZ6_TRIMR</name>
<dbReference type="Gene3D" id="6.10.160.20">
    <property type="match status" value="1"/>
</dbReference>
<evidence type="ECO:0000313" key="2">
    <source>
        <dbReference type="WBParaSite" id="TMUE_2000009650.1"/>
    </source>
</evidence>
<dbReference type="InterPro" id="IPR038291">
    <property type="entry name" value="SAP30_C_sf"/>
</dbReference>
<organism evidence="1 2">
    <name type="scientific">Trichuris muris</name>
    <name type="common">Mouse whipworm</name>
    <dbReference type="NCBI Taxonomy" id="70415"/>
    <lineage>
        <taxon>Eukaryota</taxon>
        <taxon>Metazoa</taxon>
        <taxon>Ecdysozoa</taxon>
        <taxon>Nematoda</taxon>
        <taxon>Enoplea</taxon>
        <taxon>Dorylaimia</taxon>
        <taxon>Trichinellida</taxon>
        <taxon>Trichuridae</taxon>
        <taxon>Trichuris</taxon>
    </lineage>
</organism>
<protein>
    <submittedName>
        <fullName evidence="2">Uncharacterized protein</fullName>
    </submittedName>
</protein>
<dbReference type="WBParaSite" id="TMUE_2000009650.1">
    <property type="protein sequence ID" value="TMUE_2000009650.1"/>
    <property type="gene ID" value="WBGene00289874"/>
</dbReference>